<dbReference type="GeneID" id="54287380"/>
<sequence length="636" mass="69605">MAVVSRIAWTHHKSLKDSNYANEHTVDMNHDPKYSSFQFDNSWKRKLSTKQNKGHWVPTLSGMIKAGDEAVYSSSLFHQLVALPGEITLQMLNNAFAEELKKKPAAARAELSQDIAKFISATTHTRSRRRSRESFGQEPKQEPAGRHRSRSSIDILERGLSRSTSRSKKSNDILVGTCNPVPSSQGKAINSWAHDLRPGSLDGKSNIIVTPPELAALAITLGIQPEFMHDLSGQTERKNPVVHGNGAFGISMHAVPTVDERYQITLTQFKRKISQLPARGSGFSTLYAKHLASGSLPFLQDERAVNSILVTGETLHALKEGSSVHFEPSLSDSKAANFLQSLPSSRQSRFFALAPSTNSNSSTSLLLHAITAMPFSGGLVPIASAPLVDTVQFVTSAGLPAARLLQRLDALVDKVNRHSPHLQLFGPLFDDENAGLRVRVDERLNKLATDPTASEPIIDKAARMHRYTTLLERLMALVPDTTPAEVLIAVREALQRDIEHSYQDARAAHNNPDIATTMAEFMSLPRRCHLSNPASTTTSIPTLSPVSSPSCSPTTPKSGTWSPRRSSTTFPPHNLGKQVESILKASLPLSVETIAVVARLVLVAWTLSVERVAWEDSDEGVRLPAVEELPEVMAMR</sequence>
<dbReference type="EMBL" id="ML978069">
    <property type="protein sequence ID" value="KAF2016777.1"/>
    <property type="molecule type" value="Genomic_DNA"/>
</dbReference>
<dbReference type="OrthoDB" id="5245206at2759"/>
<reference evidence="2" key="1">
    <citation type="journal article" date="2020" name="Stud. Mycol.">
        <title>101 Dothideomycetes genomes: a test case for predicting lifestyles and emergence of pathogens.</title>
        <authorList>
            <person name="Haridas S."/>
            <person name="Albert R."/>
            <person name="Binder M."/>
            <person name="Bloem J."/>
            <person name="Labutti K."/>
            <person name="Salamov A."/>
            <person name="Andreopoulos B."/>
            <person name="Baker S."/>
            <person name="Barry K."/>
            <person name="Bills G."/>
            <person name="Bluhm B."/>
            <person name="Cannon C."/>
            <person name="Castanera R."/>
            <person name="Culley D."/>
            <person name="Daum C."/>
            <person name="Ezra D."/>
            <person name="Gonzalez J."/>
            <person name="Henrissat B."/>
            <person name="Kuo A."/>
            <person name="Liang C."/>
            <person name="Lipzen A."/>
            <person name="Lutzoni F."/>
            <person name="Magnuson J."/>
            <person name="Mondo S."/>
            <person name="Nolan M."/>
            <person name="Ohm R."/>
            <person name="Pangilinan J."/>
            <person name="Park H.-J."/>
            <person name="Ramirez L."/>
            <person name="Alfaro M."/>
            <person name="Sun H."/>
            <person name="Tritt A."/>
            <person name="Yoshinaga Y."/>
            <person name="Zwiers L.-H."/>
            <person name="Turgeon B."/>
            <person name="Goodwin S."/>
            <person name="Spatafora J."/>
            <person name="Crous P."/>
            <person name="Grigoriev I."/>
        </authorList>
    </citation>
    <scope>NUCLEOTIDE SEQUENCE</scope>
    <source>
        <strain evidence="2">CBS 175.79</strain>
    </source>
</reference>
<feature type="compositionally biased region" description="Polar residues" evidence="1">
    <location>
        <begin position="561"/>
        <end position="571"/>
    </location>
</feature>
<proteinExistence type="predicted"/>
<dbReference type="Proteomes" id="UP000799778">
    <property type="component" value="Unassembled WGS sequence"/>
</dbReference>
<evidence type="ECO:0000313" key="2">
    <source>
        <dbReference type="EMBL" id="KAF2016777.1"/>
    </source>
</evidence>
<keyword evidence="3" id="KW-1185">Reference proteome</keyword>
<protein>
    <submittedName>
        <fullName evidence="2">Uncharacterized protein</fullName>
    </submittedName>
</protein>
<dbReference type="RefSeq" id="XP_033385116.1">
    <property type="nucleotide sequence ID" value="XM_033529983.1"/>
</dbReference>
<feature type="region of interest" description="Disordered" evidence="1">
    <location>
        <begin position="120"/>
        <end position="175"/>
    </location>
</feature>
<feature type="region of interest" description="Disordered" evidence="1">
    <location>
        <begin position="532"/>
        <end position="574"/>
    </location>
</feature>
<evidence type="ECO:0000256" key="1">
    <source>
        <dbReference type="SAM" id="MobiDB-lite"/>
    </source>
</evidence>
<accession>A0A6A5XVD1</accession>
<feature type="compositionally biased region" description="Low complexity" evidence="1">
    <location>
        <begin position="541"/>
        <end position="560"/>
    </location>
</feature>
<gene>
    <name evidence="2" type="ORF">BU24DRAFT_433605</name>
</gene>
<organism evidence="2 3">
    <name type="scientific">Aaosphaeria arxii CBS 175.79</name>
    <dbReference type="NCBI Taxonomy" id="1450172"/>
    <lineage>
        <taxon>Eukaryota</taxon>
        <taxon>Fungi</taxon>
        <taxon>Dikarya</taxon>
        <taxon>Ascomycota</taxon>
        <taxon>Pezizomycotina</taxon>
        <taxon>Dothideomycetes</taxon>
        <taxon>Pleosporomycetidae</taxon>
        <taxon>Pleosporales</taxon>
        <taxon>Pleosporales incertae sedis</taxon>
        <taxon>Aaosphaeria</taxon>
    </lineage>
</organism>
<name>A0A6A5XVD1_9PLEO</name>
<dbReference type="AlphaFoldDB" id="A0A6A5XVD1"/>
<evidence type="ECO:0000313" key="3">
    <source>
        <dbReference type="Proteomes" id="UP000799778"/>
    </source>
</evidence>
<feature type="compositionally biased region" description="Basic and acidic residues" evidence="1">
    <location>
        <begin position="132"/>
        <end position="145"/>
    </location>
</feature>